<keyword evidence="3" id="KW-1185">Reference proteome</keyword>
<comment type="caution">
    <text evidence="2">The sequence shown here is derived from an EMBL/GenBank/DDBJ whole genome shotgun (WGS) entry which is preliminary data.</text>
</comment>
<dbReference type="InterPro" id="IPR027417">
    <property type="entry name" value="P-loop_NTPase"/>
</dbReference>
<dbReference type="AlphaFoldDB" id="A0A366QZ44"/>
<organism evidence="2 3">
    <name type="scientific">Fusarium coffeatum</name>
    <dbReference type="NCBI Taxonomy" id="231269"/>
    <lineage>
        <taxon>Eukaryota</taxon>
        <taxon>Fungi</taxon>
        <taxon>Dikarya</taxon>
        <taxon>Ascomycota</taxon>
        <taxon>Pezizomycotina</taxon>
        <taxon>Sordariomycetes</taxon>
        <taxon>Hypocreomycetidae</taxon>
        <taxon>Hypocreales</taxon>
        <taxon>Nectriaceae</taxon>
        <taxon>Fusarium</taxon>
        <taxon>Fusarium incarnatum-equiseti species complex</taxon>
    </lineage>
</organism>
<dbReference type="OrthoDB" id="6513042at2759"/>
<evidence type="ECO:0000259" key="1">
    <source>
        <dbReference type="Pfam" id="PF13087"/>
    </source>
</evidence>
<proteinExistence type="predicted"/>
<protein>
    <recommendedName>
        <fullName evidence="1">DNA2/NAM7 helicase-like C-terminal domain-containing protein</fullName>
    </recommendedName>
</protein>
<name>A0A366QZ44_9HYPO</name>
<dbReference type="EMBL" id="QKXC01000244">
    <property type="protein sequence ID" value="RBR10167.1"/>
    <property type="molecule type" value="Genomic_DNA"/>
</dbReference>
<gene>
    <name evidence="2" type="ORF">FIESC28_09553</name>
</gene>
<sequence>MKGSLSCLCSLPRLSGLWKSQSRFQAQSPQVKVGLDLLNGSVKDLHIDPKEVAVIAPYAANVKLIIDETQLSFRGQEGSITLNIMDTDHPRPGLGFTQNKQRLNVLLTRQKCALFIVDNINFGEPFRNSTEKPLFKVENSAGEIFVKASALRFPVG</sequence>
<evidence type="ECO:0000313" key="2">
    <source>
        <dbReference type="EMBL" id="RBR10167.1"/>
    </source>
</evidence>
<dbReference type="Gene3D" id="3.40.50.300">
    <property type="entry name" value="P-loop containing nucleotide triphosphate hydrolases"/>
    <property type="match status" value="1"/>
</dbReference>
<dbReference type="GeneID" id="41998985"/>
<accession>A0A366QZ44</accession>
<dbReference type="InterPro" id="IPR041679">
    <property type="entry name" value="DNA2/NAM7-like_C"/>
</dbReference>
<reference evidence="2 3" key="1">
    <citation type="submission" date="2018-06" db="EMBL/GenBank/DDBJ databases">
        <title>Fusarium incarnatum-equiseti species complex species 28.</title>
        <authorList>
            <person name="Gardiner D.M."/>
        </authorList>
    </citation>
    <scope>NUCLEOTIDE SEQUENCE [LARGE SCALE GENOMIC DNA]</scope>
    <source>
        <strain evidence="2 3">FIESC_28</strain>
    </source>
</reference>
<feature type="domain" description="DNA2/NAM7 helicase-like C-terminal" evidence="1">
    <location>
        <begin position="44"/>
        <end position="119"/>
    </location>
</feature>
<evidence type="ECO:0000313" key="3">
    <source>
        <dbReference type="Proteomes" id="UP000253153"/>
    </source>
</evidence>
<dbReference type="Proteomes" id="UP000253153">
    <property type="component" value="Unassembled WGS sequence"/>
</dbReference>
<dbReference type="Pfam" id="PF13087">
    <property type="entry name" value="AAA_12"/>
    <property type="match status" value="1"/>
</dbReference>
<dbReference type="RefSeq" id="XP_031012189.1">
    <property type="nucleotide sequence ID" value="XM_031163689.1"/>
</dbReference>